<comment type="caution">
    <text evidence="2">The sequence shown here is derived from an EMBL/GenBank/DDBJ whole genome shotgun (WGS) entry which is preliminary data.</text>
</comment>
<evidence type="ECO:0000313" key="3">
    <source>
        <dbReference type="Proteomes" id="UP000253370"/>
    </source>
</evidence>
<protein>
    <recommendedName>
        <fullName evidence="1">Transposase IS110-like N-terminal domain-containing protein</fullName>
    </recommendedName>
</protein>
<dbReference type="GO" id="GO:0006313">
    <property type="term" value="P:DNA transposition"/>
    <property type="evidence" value="ECO:0007669"/>
    <property type="project" value="InterPro"/>
</dbReference>
<dbReference type="Proteomes" id="UP000253370">
    <property type="component" value="Unassembled WGS sequence"/>
</dbReference>
<dbReference type="GO" id="GO:0003677">
    <property type="term" value="F:DNA binding"/>
    <property type="evidence" value="ECO:0007669"/>
    <property type="project" value="InterPro"/>
</dbReference>
<dbReference type="PANTHER" id="PTHR33055">
    <property type="entry name" value="TRANSPOSASE FOR INSERTION SEQUENCE ELEMENT IS1111A"/>
    <property type="match status" value="1"/>
</dbReference>
<evidence type="ECO:0000259" key="1">
    <source>
        <dbReference type="Pfam" id="PF01548"/>
    </source>
</evidence>
<dbReference type="Pfam" id="PF01548">
    <property type="entry name" value="DEDD_Tnp_IS110"/>
    <property type="match status" value="1"/>
</dbReference>
<dbReference type="EMBL" id="QNTQ01000006">
    <property type="protein sequence ID" value="RBI85610.1"/>
    <property type="molecule type" value="Genomic_DNA"/>
</dbReference>
<name>A0A365U9C2_9RHOB</name>
<keyword evidence="3" id="KW-1185">Reference proteome</keyword>
<dbReference type="AlphaFoldDB" id="A0A365U9C2"/>
<dbReference type="InterPro" id="IPR002525">
    <property type="entry name" value="Transp_IS110-like_N"/>
</dbReference>
<dbReference type="InterPro" id="IPR047650">
    <property type="entry name" value="Transpos_IS110"/>
</dbReference>
<dbReference type="GO" id="GO:0004803">
    <property type="term" value="F:transposase activity"/>
    <property type="evidence" value="ECO:0007669"/>
    <property type="project" value="InterPro"/>
</dbReference>
<evidence type="ECO:0000313" key="2">
    <source>
        <dbReference type="EMBL" id="RBI85610.1"/>
    </source>
</evidence>
<organism evidence="2 3">
    <name type="scientific">Rhodosalinus halophilus</name>
    <dbReference type="NCBI Taxonomy" id="2259333"/>
    <lineage>
        <taxon>Bacteria</taxon>
        <taxon>Pseudomonadati</taxon>
        <taxon>Pseudomonadota</taxon>
        <taxon>Alphaproteobacteria</taxon>
        <taxon>Rhodobacterales</taxon>
        <taxon>Paracoccaceae</taxon>
        <taxon>Rhodosalinus</taxon>
    </lineage>
</organism>
<feature type="domain" description="Transposase IS110-like N-terminal" evidence="1">
    <location>
        <begin position="10"/>
        <end position="151"/>
    </location>
</feature>
<proteinExistence type="predicted"/>
<accession>A0A365U9C2</accession>
<gene>
    <name evidence="2" type="ORF">DRV85_07700</name>
</gene>
<sequence>MAEGRDMRIIGLDIHRVSAEAVVLEDGTCRRLGRIGMTRGQLDTFAATLSATEHMVVEATGNATAVLEILAAKAERVAVANPFRVHPIARAKTRTDKTDALVLARLCAVGFLPEVWIPDEMALARGRQITRRNQLAKSRVRLKCIVPSILHTHLVPCCPHTDLFGAKGGTRLRAQALAEDETAAIERHLEDYDRQSAAQKDVERDIAAVTLEDVGVARAT</sequence>
<reference evidence="2 3" key="1">
    <citation type="submission" date="2018-07" db="EMBL/GenBank/DDBJ databases">
        <title>Rhodosalinus sp. strain E84T genomic sequence and assembly.</title>
        <authorList>
            <person name="Liu Z.-W."/>
            <person name="Lu D.-C."/>
        </authorList>
    </citation>
    <scope>NUCLEOTIDE SEQUENCE [LARGE SCALE GENOMIC DNA]</scope>
    <source>
        <strain evidence="2 3">E84</strain>
    </source>
</reference>